<reference evidence="2" key="1">
    <citation type="submission" date="2021-10" db="EMBL/GenBank/DDBJ databases">
        <title>Tropical sea cucumber genome reveals ecological adaptation and Cuvierian tubules defense mechanism.</title>
        <authorList>
            <person name="Chen T."/>
        </authorList>
    </citation>
    <scope>NUCLEOTIDE SEQUENCE</scope>
    <source>
        <strain evidence="2">Nanhai2018</strain>
        <tissue evidence="2">Muscle</tissue>
    </source>
</reference>
<dbReference type="Proteomes" id="UP001152320">
    <property type="component" value="Chromosome 20"/>
</dbReference>
<dbReference type="AlphaFoldDB" id="A0A9Q0YJC2"/>
<proteinExistence type="predicted"/>
<organism evidence="2 3">
    <name type="scientific">Holothuria leucospilota</name>
    <name type="common">Black long sea cucumber</name>
    <name type="synonym">Mertensiothuria leucospilota</name>
    <dbReference type="NCBI Taxonomy" id="206669"/>
    <lineage>
        <taxon>Eukaryota</taxon>
        <taxon>Metazoa</taxon>
        <taxon>Echinodermata</taxon>
        <taxon>Eleutherozoa</taxon>
        <taxon>Echinozoa</taxon>
        <taxon>Holothuroidea</taxon>
        <taxon>Aspidochirotacea</taxon>
        <taxon>Aspidochirotida</taxon>
        <taxon>Holothuriidae</taxon>
        <taxon>Holothuria</taxon>
    </lineage>
</organism>
<evidence type="ECO:0000313" key="3">
    <source>
        <dbReference type="Proteomes" id="UP001152320"/>
    </source>
</evidence>
<accession>A0A9Q0YJC2</accession>
<protein>
    <submittedName>
        <fullName evidence="2">Uncharacterized protein</fullName>
    </submittedName>
</protein>
<feature type="compositionally biased region" description="Low complexity" evidence="1">
    <location>
        <begin position="38"/>
        <end position="56"/>
    </location>
</feature>
<feature type="compositionally biased region" description="Polar residues" evidence="1">
    <location>
        <begin position="1"/>
        <end position="29"/>
    </location>
</feature>
<sequence>MGLLQPQNNTLAQQPQTTPKSHPSTNRPTKATAPEGNTTCPKATTRPRTTPRPKATQSSMAILRPTATTLIKHWAHTGAPCPSVPRRQLWQRVTSLLPRLNKLHNRMQFKVLMNK</sequence>
<comment type="caution">
    <text evidence="2">The sequence shown here is derived from an EMBL/GenBank/DDBJ whole genome shotgun (WGS) entry which is preliminary data.</text>
</comment>
<dbReference type="EMBL" id="JAIZAY010000020">
    <property type="protein sequence ID" value="KAJ8022466.1"/>
    <property type="molecule type" value="Genomic_DNA"/>
</dbReference>
<evidence type="ECO:0000313" key="2">
    <source>
        <dbReference type="EMBL" id="KAJ8022466.1"/>
    </source>
</evidence>
<evidence type="ECO:0000256" key="1">
    <source>
        <dbReference type="SAM" id="MobiDB-lite"/>
    </source>
</evidence>
<feature type="region of interest" description="Disordered" evidence="1">
    <location>
        <begin position="1"/>
        <end position="59"/>
    </location>
</feature>
<name>A0A9Q0YJC2_HOLLE</name>
<keyword evidence="3" id="KW-1185">Reference proteome</keyword>
<gene>
    <name evidence="2" type="ORF">HOLleu_37369</name>
</gene>